<protein>
    <submittedName>
        <fullName evidence="1">Uncharacterized protein</fullName>
    </submittedName>
</protein>
<feature type="non-terminal residue" evidence="1">
    <location>
        <position position="1"/>
    </location>
</feature>
<name>A0A1S8X726_OPIVI</name>
<proteinExistence type="predicted"/>
<dbReference type="Proteomes" id="UP000243686">
    <property type="component" value="Unassembled WGS sequence"/>
</dbReference>
<gene>
    <name evidence="1" type="ORF">X801_01631</name>
</gene>
<sequence length="163" mass="18559">KHGARLKRPAIGIHSRIFCEKCRPRLVPRDIKLHGTLQPGFSRDSWVAPGRQYTTFKKRKQLRGSRQKSTHLVLTTIEPTNCLVSNTTGMPIDRMENYPVTQVVKRDTSHVSIVEDCGPCDHREEPREIQQHSNLRSCESEGTLQLNEQCGANADCCRINNLK</sequence>
<evidence type="ECO:0000313" key="1">
    <source>
        <dbReference type="EMBL" id="OON22467.1"/>
    </source>
</evidence>
<dbReference type="AlphaFoldDB" id="A0A1S8X726"/>
<reference evidence="1 2" key="1">
    <citation type="submission" date="2015-03" db="EMBL/GenBank/DDBJ databases">
        <title>Draft genome of the nematode, Opisthorchis viverrini.</title>
        <authorList>
            <person name="Mitreva M."/>
        </authorList>
    </citation>
    <scope>NUCLEOTIDE SEQUENCE [LARGE SCALE GENOMIC DNA]</scope>
    <source>
        <strain evidence="1">Khon Kaen</strain>
    </source>
</reference>
<feature type="non-terminal residue" evidence="1">
    <location>
        <position position="163"/>
    </location>
</feature>
<organism evidence="1 2">
    <name type="scientific">Opisthorchis viverrini</name>
    <name type="common">Southeast Asian liver fluke</name>
    <dbReference type="NCBI Taxonomy" id="6198"/>
    <lineage>
        <taxon>Eukaryota</taxon>
        <taxon>Metazoa</taxon>
        <taxon>Spiralia</taxon>
        <taxon>Lophotrochozoa</taxon>
        <taxon>Platyhelminthes</taxon>
        <taxon>Trematoda</taxon>
        <taxon>Digenea</taxon>
        <taxon>Opisthorchiida</taxon>
        <taxon>Opisthorchiata</taxon>
        <taxon>Opisthorchiidae</taxon>
        <taxon>Opisthorchis</taxon>
    </lineage>
</organism>
<evidence type="ECO:0000313" key="2">
    <source>
        <dbReference type="Proteomes" id="UP000243686"/>
    </source>
</evidence>
<keyword evidence="2" id="KW-1185">Reference proteome</keyword>
<dbReference type="EMBL" id="KV891764">
    <property type="protein sequence ID" value="OON22467.1"/>
    <property type="molecule type" value="Genomic_DNA"/>
</dbReference>
<accession>A0A1S8X726</accession>